<dbReference type="OrthoDB" id="9773429at2"/>
<dbReference type="AlphaFoldDB" id="A0A4R0JYY9"/>
<name>A0A4R0JYY9_9ACTN</name>
<sequence>MKHEDFRVDKIVIACTRDITGSMRAKIDEFCHSKSLPLPEYYGRDWFVAELVQNPHWREELTGVRGRMDSLSLPQTQGPGARTPFVGRTKTLEELEKALALGADVLLVGVPGAGKSRLLGELAPAAGLMYVEPVAKAYLADDLVELRPTCVAVDDAHLNLQLLAELVLLRGQEGLSYSIVATGWPDSVQQIAEVLPTARPLKLDVMPRDEIDALVQALGVTSFHARRMVLDQAEGRPGWAILLCEAMLDGTGELVASGVLLLDRVERYLRESTDSELTLDAVACVAAVDGADTDDLQRVSELVGQPLAILVDSLKRMSTRGLLEQRSGRWQPLPAFRIPLVSRWFFGVQRTRGWRSITDAFPDRSDELTTTLLLAAARSQDSAVLNEARTWARALGDPTEWGTGTLSLMRLFARTDREAADFAAKSARTILRTKRPMMRTAWGTAYDDIGPAAVEVLVACAEAWCNEEAIHGLLDVGSLDDRPRRQNPAHPLRVLGDLARHLDPDRGPLFETRHILLSHAISLLRFDLESRWTVFAEMVGYCFSPSVEGTWTDPAMARTFTFANGIESADHLRQLMSLWPNVSALAVFGAVPNASVQHMIELVESWLRLAGGHGEGSAVVTDEQRAAGAEGARDMMSTLHPLLTTRPGLALRVQRALDLAELWGVRQPDNLPPLEIDPDLALLVGRRELQDSAENWLQQRAAEQRALAERLHGLGPWTGTERLVQLVSEGEASGNLDGGRMVARQMLRLADDPRDWLEPAIRLKSPSVLRDAIWDAREQGRSIDAAVILRALDDQMLRGAVIDPILSVGELDPLAESILVRLHAADAGHLQYLHTSDHSTAVLGDLLRHPVVEIRAAAALAFRVGVPDGAELPEQRRQEWTAAFLDASEATVHGHMQWRLQEILKGLVSADPALCADWYERQLLTDTGVPGSGGWMHDVRTLPGSLPAAERERLARIASRSGYGTYSLLQHILGSDAALAARLIEDGTLDERSALDVLTGHLDEGVEILGPVLLAHGVPAAQVARRICSHRQWTGNESAAIKADIAWLNDLAERLPAMRPVTEIAIADQERDLERALDDEREEALRGW</sequence>
<protein>
    <submittedName>
        <fullName evidence="1">ATP-binding protein</fullName>
    </submittedName>
</protein>
<dbReference type="InterPro" id="IPR027417">
    <property type="entry name" value="P-loop_NTPase"/>
</dbReference>
<comment type="caution">
    <text evidence="1">The sequence shown here is derived from an EMBL/GenBank/DDBJ whole genome shotgun (WGS) entry which is preliminary data.</text>
</comment>
<gene>
    <name evidence="1" type="ORF">E0H73_41085</name>
</gene>
<dbReference type="EMBL" id="SJKB01000023">
    <property type="protein sequence ID" value="TCC51514.1"/>
    <property type="molecule type" value="Genomic_DNA"/>
</dbReference>
<organism evidence="1 2">
    <name type="scientific">Kribbella pittospori</name>
    <dbReference type="NCBI Taxonomy" id="722689"/>
    <lineage>
        <taxon>Bacteria</taxon>
        <taxon>Bacillati</taxon>
        <taxon>Actinomycetota</taxon>
        <taxon>Actinomycetes</taxon>
        <taxon>Propionibacteriales</taxon>
        <taxon>Kribbellaceae</taxon>
        <taxon>Kribbella</taxon>
    </lineage>
</organism>
<dbReference type="Proteomes" id="UP000291144">
    <property type="component" value="Unassembled WGS sequence"/>
</dbReference>
<reference evidence="1 2" key="1">
    <citation type="submission" date="2019-02" db="EMBL/GenBank/DDBJ databases">
        <title>Kribbella capetownensis sp. nov. and Kribbella speibonae sp. nov., isolated from soil.</title>
        <authorList>
            <person name="Curtis S.M."/>
            <person name="Norton I."/>
            <person name="Everest G.J."/>
            <person name="Meyers P.R."/>
        </authorList>
    </citation>
    <scope>NUCLEOTIDE SEQUENCE [LARGE SCALE GENOMIC DNA]</scope>
    <source>
        <strain evidence="1 2">NRRL B-24813</strain>
    </source>
</reference>
<dbReference type="RefSeq" id="WP_131365941.1">
    <property type="nucleotide sequence ID" value="NZ_SJKB01000023.1"/>
</dbReference>
<dbReference type="SUPFAM" id="SSF52540">
    <property type="entry name" value="P-loop containing nucleoside triphosphate hydrolases"/>
    <property type="match status" value="1"/>
</dbReference>
<evidence type="ECO:0000313" key="1">
    <source>
        <dbReference type="EMBL" id="TCC51514.1"/>
    </source>
</evidence>
<keyword evidence="1" id="KW-0067">ATP-binding</keyword>
<accession>A0A4R0JYY9</accession>
<keyword evidence="2" id="KW-1185">Reference proteome</keyword>
<evidence type="ECO:0000313" key="2">
    <source>
        <dbReference type="Proteomes" id="UP000291144"/>
    </source>
</evidence>
<proteinExistence type="predicted"/>
<keyword evidence="1" id="KW-0547">Nucleotide-binding</keyword>
<dbReference type="GO" id="GO:0005524">
    <property type="term" value="F:ATP binding"/>
    <property type="evidence" value="ECO:0007669"/>
    <property type="project" value="UniProtKB-KW"/>
</dbReference>